<reference evidence="2 3" key="1">
    <citation type="journal article" date="2014" name="Nature">
        <title>An environmental bacterial taxon with a large and distinct metabolic repertoire.</title>
        <authorList>
            <person name="Wilson M.C."/>
            <person name="Mori T."/>
            <person name="Ruckert C."/>
            <person name="Uria A.R."/>
            <person name="Helf M.J."/>
            <person name="Takada K."/>
            <person name="Gernert C."/>
            <person name="Steffens U.A."/>
            <person name="Heycke N."/>
            <person name="Schmitt S."/>
            <person name="Rinke C."/>
            <person name="Helfrich E.J."/>
            <person name="Brachmann A.O."/>
            <person name="Gurgui C."/>
            <person name="Wakimoto T."/>
            <person name="Kracht M."/>
            <person name="Crusemann M."/>
            <person name="Hentschel U."/>
            <person name="Abe I."/>
            <person name="Matsunaga S."/>
            <person name="Kalinowski J."/>
            <person name="Takeyama H."/>
            <person name="Piel J."/>
        </authorList>
    </citation>
    <scope>NUCLEOTIDE SEQUENCE [LARGE SCALE GENOMIC DNA]</scope>
    <source>
        <strain evidence="3">TSY2</strain>
    </source>
</reference>
<organism evidence="2 3">
    <name type="scientific">Candidatus Entotheonella gemina</name>
    <dbReference type="NCBI Taxonomy" id="1429439"/>
    <lineage>
        <taxon>Bacteria</taxon>
        <taxon>Pseudomonadati</taxon>
        <taxon>Nitrospinota/Tectimicrobiota group</taxon>
        <taxon>Candidatus Tectimicrobiota</taxon>
        <taxon>Candidatus Entotheonellia</taxon>
        <taxon>Candidatus Entotheonellales</taxon>
        <taxon>Candidatus Entotheonellaceae</taxon>
        <taxon>Candidatus Entotheonella</taxon>
    </lineage>
</organism>
<dbReference type="PROSITE" id="PS51462">
    <property type="entry name" value="NUDIX"/>
    <property type="match status" value="1"/>
</dbReference>
<dbReference type="AlphaFoldDB" id="W4LA23"/>
<accession>W4LA23</accession>
<evidence type="ECO:0000313" key="3">
    <source>
        <dbReference type="Proteomes" id="UP000019140"/>
    </source>
</evidence>
<evidence type="ECO:0000259" key="1">
    <source>
        <dbReference type="PROSITE" id="PS51462"/>
    </source>
</evidence>
<dbReference type="SUPFAM" id="SSF55811">
    <property type="entry name" value="Nudix"/>
    <property type="match status" value="1"/>
</dbReference>
<feature type="domain" description="Nudix hydrolase" evidence="1">
    <location>
        <begin position="44"/>
        <end position="179"/>
    </location>
</feature>
<dbReference type="InterPro" id="IPR000086">
    <property type="entry name" value="NUDIX_hydrolase_dom"/>
</dbReference>
<dbReference type="Gene3D" id="3.90.79.10">
    <property type="entry name" value="Nucleoside Triphosphate Pyrophosphohydrolase"/>
    <property type="match status" value="1"/>
</dbReference>
<comment type="caution">
    <text evidence="2">The sequence shown here is derived from an EMBL/GenBank/DDBJ whole genome shotgun (WGS) entry which is preliminary data.</text>
</comment>
<sequence>MHRTPLLQALAQYQTLYPDETPLIERFASFVRSHADCFERSLLIGHITGSAWVVNEPGTHVLLTHHRKLNMWIQLGGHADGEADVRRVAQREAEEESGLLQLVPVTDDIFDMDIHAIPERGDEPEHFHYDVRYAFRAVGSDRFTVTEESHDLAWIPVEDLSAYTDEASMHRMAQKWLHSAV</sequence>
<dbReference type="CDD" id="cd03674">
    <property type="entry name" value="NUDIX_Hydrolase"/>
    <property type="match status" value="1"/>
</dbReference>
<protein>
    <recommendedName>
        <fullName evidence="1">Nudix hydrolase domain-containing protein</fullName>
    </recommendedName>
</protein>
<evidence type="ECO:0000313" key="2">
    <source>
        <dbReference type="EMBL" id="ETW94943.1"/>
    </source>
</evidence>
<keyword evidence="3" id="KW-1185">Reference proteome</keyword>
<dbReference type="Proteomes" id="UP000019140">
    <property type="component" value="Unassembled WGS sequence"/>
</dbReference>
<dbReference type="HOGENOM" id="CLU_101758_1_0_7"/>
<proteinExistence type="predicted"/>
<name>W4LA23_9BACT</name>
<dbReference type="InterPro" id="IPR015797">
    <property type="entry name" value="NUDIX_hydrolase-like_dom_sf"/>
</dbReference>
<dbReference type="EMBL" id="AZHX01002382">
    <property type="protein sequence ID" value="ETW94943.1"/>
    <property type="molecule type" value="Genomic_DNA"/>
</dbReference>
<dbReference type="Pfam" id="PF00293">
    <property type="entry name" value="NUDIX"/>
    <property type="match status" value="1"/>
</dbReference>
<gene>
    <name evidence="2" type="ORF">ETSY2_48900</name>
</gene>